<evidence type="ECO:0000256" key="1">
    <source>
        <dbReference type="SAM" id="Coils"/>
    </source>
</evidence>
<gene>
    <name evidence="2" type="ORF">C7H85_11045</name>
</gene>
<dbReference type="Proteomes" id="UP000240243">
    <property type="component" value="Unassembled WGS sequence"/>
</dbReference>
<name>A0A2P7R4Q0_9GAMM</name>
<dbReference type="AlphaFoldDB" id="A0A2P7R4Q0"/>
<organism evidence="2 3">
    <name type="scientific">Zobellella endophytica</name>
    <dbReference type="NCBI Taxonomy" id="2116700"/>
    <lineage>
        <taxon>Bacteria</taxon>
        <taxon>Pseudomonadati</taxon>
        <taxon>Pseudomonadota</taxon>
        <taxon>Gammaproteobacteria</taxon>
        <taxon>Aeromonadales</taxon>
        <taxon>Aeromonadaceae</taxon>
        <taxon>Zobellella</taxon>
    </lineage>
</organism>
<proteinExistence type="predicted"/>
<evidence type="ECO:0000313" key="3">
    <source>
        <dbReference type="Proteomes" id="UP000240243"/>
    </source>
</evidence>
<accession>A0A2P7R4Q0</accession>
<feature type="coiled-coil region" evidence="1">
    <location>
        <begin position="25"/>
        <end position="59"/>
    </location>
</feature>
<sequence length="72" mass="8456">MLLWILLLGAGLLVTSLLLNQGRAQGELEERIRGLEADNRQLHERINTLEELVLEREKRRPFEDMAKDPDRY</sequence>
<dbReference type="EMBL" id="PXYG01000004">
    <property type="protein sequence ID" value="PSJ45196.1"/>
    <property type="molecule type" value="Genomic_DNA"/>
</dbReference>
<comment type="caution">
    <text evidence="2">The sequence shown here is derived from an EMBL/GenBank/DDBJ whole genome shotgun (WGS) entry which is preliminary data.</text>
</comment>
<protein>
    <submittedName>
        <fullName evidence="2">Uncharacterized protein</fullName>
    </submittedName>
</protein>
<dbReference type="RefSeq" id="WP_106729766.1">
    <property type="nucleotide sequence ID" value="NZ_PXYG01000004.1"/>
</dbReference>
<evidence type="ECO:0000313" key="2">
    <source>
        <dbReference type="EMBL" id="PSJ45196.1"/>
    </source>
</evidence>
<reference evidence="2 3" key="1">
    <citation type="submission" date="2018-03" db="EMBL/GenBank/DDBJ databases">
        <title>The draft genome of Zobellella sp. 59N8.</title>
        <authorList>
            <person name="Liu L."/>
            <person name="Li L."/>
            <person name="Zhang X."/>
            <person name="Liang L."/>
            <person name="Wang T."/>
        </authorList>
    </citation>
    <scope>NUCLEOTIDE SEQUENCE [LARGE SCALE GENOMIC DNA]</scope>
    <source>
        <strain evidence="2 3">59N8</strain>
    </source>
</reference>
<keyword evidence="3" id="KW-1185">Reference proteome</keyword>
<keyword evidence="1" id="KW-0175">Coiled coil</keyword>